<protein>
    <recommendedName>
        <fullName evidence="3">DUF1508 domain-containing protein</fullName>
    </recommendedName>
</protein>
<evidence type="ECO:0000313" key="1">
    <source>
        <dbReference type="EMBL" id="AUB43596.1"/>
    </source>
</evidence>
<sequence length="63" mass="7114">MTTTKIHSVVCIHSRVLAVFYTPGKCWQFRIVSPDGTVFGNYPIYYNAEAAAKAGRDSIYQNR</sequence>
<keyword evidence="1" id="KW-0614">Plasmid</keyword>
<organism evidence="1 2">
    <name type="scientific">Nostoc flagelliforme CCNUN1</name>
    <dbReference type="NCBI Taxonomy" id="2038116"/>
    <lineage>
        <taxon>Bacteria</taxon>
        <taxon>Bacillati</taxon>
        <taxon>Cyanobacteriota</taxon>
        <taxon>Cyanophyceae</taxon>
        <taxon>Nostocales</taxon>
        <taxon>Nostocaceae</taxon>
        <taxon>Nostoc</taxon>
    </lineage>
</organism>
<gene>
    <name evidence="1" type="ORF">COO91_09777</name>
</gene>
<keyword evidence="2" id="KW-1185">Reference proteome</keyword>
<name>A0A2K8T7C0_9NOSO</name>
<dbReference type="EMBL" id="CP024791">
    <property type="protein sequence ID" value="AUB43596.1"/>
    <property type="molecule type" value="Genomic_DNA"/>
</dbReference>
<dbReference type="Proteomes" id="UP000232003">
    <property type="component" value="Plasmid pNFSY06"/>
</dbReference>
<evidence type="ECO:0008006" key="3">
    <source>
        <dbReference type="Google" id="ProtNLM"/>
    </source>
</evidence>
<evidence type="ECO:0000313" key="2">
    <source>
        <dbReference type="Proteomes" id="UP000232003"/>
    </source>
</evidence>
<dbReference type="OrthoDB" id="515822at2"/>
<geneLocation type="plasmid" evidence="2">
    <name>pnfsy06</name>
</geneLocation>
<accession>A0A2K8T7C0</accession>
<dbReference type="AlphaFoldDB" id="A0A2K8T7C0"/>
<reference evidence="1 2" key="1">
    <citation type="submission" date="2017-11" db="EMBL/GenBank/DDBJ databases">
        <title>Complete genome of a free-living desiccation-tolerant cyanobacterium and its photosynthetic adaptation to extreme terrestrial habitat.</title>
        <authorList>
            <person name="Shang J."/>
        </authorList>
    </citation>
    <scope>NUCLEOTIDE SEQUENCE [LARGE SCALE GENOMIC DNA]</scope>
    <source>
        <strain evidence="1 2">CCNUN1</strain>
        <plasmid evidence="2">pnfsy06</plasmid>
    </source>
</reference>
<proteinExistence type="predicted"/>
<dbReference type="KEGG" id="nfl:COO91_09777"/>
<dbReference type="RefSeq" id="WP_100903668.1">
    <property type="nucleotide sequence ID" value="NZ_CAWNNC010000007.1"/>
</dbReference>